<name>A0AAJ1SX13_9BACI</name>
<reference evidence="1" key="1">
    <citation type="submission" date="2023-07" db="EMBL/GenBank/DDBJ databases">
        <title>Genomic Encyclopedia of Type Strains, Phase IV (KMG-IV): sequencing the most valuable type-strain genomes for metagenomic binning, comparative biology and taxonomic classification.</title>
        <authorList>
            <person name="Goeker M."/>
        </authorList>
    </citation>
    <scope>NUCLEOTIDE SEQUENCE</scope>
    <source>
        <strain evidence="1">DSM 23947</strain>
    </source>
</reference>
<sequence length="149" mass="17202">MAEPAKKTPVKIHLKTTIEQEDEKETIELALFGQYYQKGNNSYLKYEEVHEEGTVQTIVKMSEQQALILRNGAIKMRLPFQLEGTLNGSHESPFGTLLLTTRTNELAHHTYTDIPINGEFQISYQLMMQEQIAGNYTMSIQYKEEENSW</sequence>
<dbReference type="Proteomes" id="UP001237207">
    <property type="component" value="Unassembled WGS sequence"/>
</dbReference>
<dbReference type="SUPFAM" id="SSF50814">
    <property type="entry name" value="Lipocalins"/>
    <property type="match status" value="1"/>
</dbReference>
<proteinExistence type="predicted"/>
<dbReference type="InterPro" id="IPR015231">
    <property type="entry name" value="DUF1934"/>
</dbReference>
<dbReference type="EMBL" id="JAUSUC010000004">
    <property type="protein sequence ID" value="MDQ0214184.1"/>
    <property type="molecule type" value="Genomic_DNA"/>
</dbReference>
<accession>A0AAJ1SX13</accession>
<dbReference type="Gene3D" id="2.40.128.20">
    <property type="match status" value="1"/>
</dbReference>
<organism evidence="1 2">
    <name type="scientific">Oikeobacillus pervagus</name>
    <dbReference type="NCBI Taxonomy" id="1325931"/>
    <lineage>
        <taxon>Bacteria</taxon>
        <taxon>Bacillati</taxon>
        <taxon>Bacillota</taxon>
        <taxon>Bacilli</taxon>
        <taxon>Bacillales</taxon>
        <taxon>Bacillaceae</taxon>
        <taxon>Oikeobacillus</taxon>
    </lineage>
</organism>
<keyword evidence="2" id="KW-1185">Reference proteome</keyword>
<comment type="caution">
    <text evidence="1">The sequence shown here is derived from an EMBL/GenBank/DDBJ whole genome shotgun (WGS) entry which is preliminary data.</text>
</comment>
<dbReference type="InterPro" id="IPR012674">
    <property type="entry name" value="Calycin"/>
</dbReference>
<dbReference type="RefSeq" id="WP_307256173.1">
    <property type="nucleotide sequence ID" value="NZ_JAUSUC010000004.1"/>
</dbReference>
<protein>
    <submittedName>
        <fullName evidence="1">Uncharacterized beta-barrel protein YwiB (DUF1934 family)</fullName>
    </submittedName>
</protein>
<evidence type="ECO:0000313" key="2">
    <source>
        <dbReference type="Proteomes" id="UP001237207"/>
    </source>
</evidence>
<gene>
    <name evidence="1" type="ORF">J2S13_000580</name>
</gene>
<dbReference type="Pfam" id="PF09148">
    <property type="entry name" value="DUF1934"/>
    <property type="match status" value="1"/>
</dbReference>
<dbReference type="AlphaFoldDB" id="A0AAJ1SX13"/>
<evidence type="ECO:0000313" key="1">
    <source>
        <dbReference type="EMBL" id="MDQ0214184.1"/>
    </source>
</evidence>